<feature type="compositionally biased region" description="Polar residues" evidence="1">
    <location>
        <begin position="150"/>
        <end position="163"/>
    </location>
</feature>
<name>E5AKR3_MYCRK</name>
<gene>
    <name evidence="2" type="ordered locus">RBRH_00893</name>
</gene>
<proteinExistence type="predicted"/>
<evidence type="ECO:0000256" key="1">
    <source>
        <dbReference type="SAM" id="MobiDB-lite"/>
    </source>
</evidence>
<reference evidence="2 3" key="1">
    <citation type="journal article" date="2011" name="J. Bacteriol.">
        <title>Complete genome sequence of Burkholderia rhizoxinica, an endosymbiont of Rhizopus microsporus.</title>
        <authorList>
            <person name="Lackner G."/>
            <person name="Moebius N."/>
            <person name="Partida-Martinez L."/>
            <person name="Hertweck C."/>
        </authorList>
    </citation>
    <scope>NUCLEOTIDE SEQUENCE [LARGE SCALE GENOMIC DNA]</scope>
    <source>
        <strain evidence="3">DSM 19002 / CIP 109453 / HKI 454</strain>
    </source>
</reference>
<feature type="region of interest" description="Disordered" evidence="1">
    <location>
        <begin position="138"/>
        <end position="176"/>
    </location>
</feature>
<organism evidence="2 3">
    <name type="scientific">Mycetohabitans rhizoxinica (strain DSM 19002 / CIP 109453 / HKI 454)</name>
    <name type="common">Paraburkholderia rhizoxinica</name>
    <dbReference type="NCBI Taxonomy" id="882378"/>
    <lineage>
        <taxon>Bacteria</taxon>
        <taxon>Pseudomonadati</taxon>
        <taxon>Pseudomonadota</taxon>
        <taxon>Betaproteobacteria</taxon>
        <taxon>Burkholderiales</taxon>
        <taxon>Burkholderiaceae</taxon>
        <taxon>Mycetohabitans</taxon>
    </lineage>
</organism>
<accession>E5AKR3</accession>
<sequence>MGRWPPLASARRWSSFVLFSWLVNAQLSGRQPAAAISPACPTRRATHHALSGARPVQQVQVSIDRLPHETQREGTHDWRARWLVAPLYLGGLRISEVFTQTMGQFFCQRDTDGHKRWWLAVIDKGGNEPLTHADWQRQQRAAGARRPVKTATSCWRSQISKGSSELRAPVDRQKRQ</sequence>
<evidence type="ECO:0000313" key="3">
    <source>
        <dbReference type="Proteomes" id="UP000007437"/>
    </source>
</evidence>
<evidence type="ECO:0000313" key="2">
    <source>
        <dbReference type="EMBL" id="CBW73735.1"/>
    </source>
</evidence>
<dbReference type="HOGENOM" id="CLU_1522407_0_0_4"/>
<dbReference type="KEGG" id="brh:RBRH_00893"/>
<dbReference type="Proteomes" id="UP000007437">
    <property type="component" value="Chromosome"/>
</dbReference>
<protein>
    <submittedName>
        <fullName evidence="2">Uncharacterized protein</fullName>
    </submittedName>
</protein>
<dbReference type="EMBL" id="FR687359">
    <property type="protein sequence ID" value="CBW73735.1"/>
    <property type="molecule type" value="Genomic_DNA"/>
</dbReference>
<dbReference type="AlphaFoldDB" id="E5AKR3"/>
<dbReference type="eggNOG" id="COG4974">
    <property type="taxonomic scope" value="Bacteria"/>
</dbReference>